<dbReference type="InterPro" id="IPR011022">
    <property type="entry name" value="Arrestin_C-like"/>
</dbReference>
<dbReference type="GO" id="GO:0070086">
    <property type="term" value="P:ubiquitin-dependent endocytosis"/>
    <property type="evidence" value="ECO:0007669"/>
    <property type="project" value="TreeGrafter"/>
</dbReference>
<reference evidence="3" key="1">
    <citation type="journal article" date="2020" name="Stud. Mycol.">
        <title>101 Dothideomycetes genomes: a test case for predicting lifestyles and emergence of pathogens.</title>
        <authorList>
            <person name="Haridas S."/>
            <person name="Albert R."/>
            <person name="Binder M."/>
            <person name="Bloem J."/>
            <person name="Labutti K."/>
            <person name="Salamov A."/>
            <person name="Andreopoulos B."/>
            <person name="Baker S."/>
            <person name="Barry K."/>
            <person name="Bills G."/>
            <person name="Bluhm B."/>
            <person name="Cannon C."/>
            <person name="Castanera R."/>
            <person name="Culley D."/>
            <person name="Daum C."/>
            <person name="Ezra D."/>
            <person name="Gonzalez J."/>
            <person name="Henrissat B."/>
            <person name="Kuo A."/>
            <person name="Liang C."/>
            <person name="Lipzen A."/>
            <person name="Lutzoni F."/>
            <person name="Magnuson J."/>
            <person name="Mondo S."/>
            <person name="Nolan M."/>
            <person name="Ohm R."/>
            <person name="Pangilinan J."/>
            <person name="Park H.-J."/>
            <person name="Ramirez L."/>
            <person name="Alfaro M."/>
            <person name="Sun H."/>
            <person name="Tritt A."/>
            <person name="Yoshinaga Y."/>
            <person name="Zwiers L.-H."/>
            <person name="Turgeon B."/>
            <person name="Goodwin S."/>
            <person name="Spatafora J."/>
            <person name="Crous P."/>
            <person name="Grigoriev I."/>
        </authorList>
    </citation>
    <scope>NUCLEOTIDE SEQUENCE</scope>
    <source>
        <strain evidence="3">CBS 121167</strain>
    </source>
</reference>
<protein>
    <recommendedName>
        <fullName evidence="2">Arrestin C-terminal-like domain-containing protein</fullName>
    </recommendedName>
</protein>
<feature type="region of interest" description="Disordered" evidence="1">
    <location>
        <begin position="771"/>
        <end position="819"/>
    </location>
</feature>
<dbReference type="Pfam" id="PF02752">
    <property type="entry name" value="Arrestin_C"/>
    <property type="match status" value="1"/>
</dbReference>
<feature type="region of interest" description="Disordered" evidence="1">
    <location>
        <begin position="321"/>
        <end position="357"/>
    </location>
</feature>
<proteinExistence type="predicted"/>
<dbReference type="GO" id="GO:0031625">
    <property type="term" value="F:ubiquitin protein ligase binding"/>
    <property type="evidence" value="ECO:0007669"/>
    <property type="project" value="TreeGrafter"/>
</dbReference>
<feature type="domain" description="Arrestin C-terminal-like" evidence="2">
    <location>
        <begin position="438"/>
        <end position="641"/>
    </location>
</feature>
<organism evidence="3 4">
    <name type="scientific">Aplosporella prunicola CBS 121167</name>
    <dbReference type="NCBI Taxonomy" id="1176127"/>
    <lineage>
        <taxon>Eukaryota</taxon>
        <taxon>Fungi</taxon>
        <taxon>Dikarya</taxon>
        <taxon>Ascomycota</taxon>
        <taxon>Pezizomycotina</taxon>
        <taxon>Dothideomycetes</taxon>
        <taxon>Dothideomycetes incertae sedis</taxon>
        <taxon>Botryosphaeriales</taxon>
        <taxon>Aplosporellaceae</taxon>
        <taxon>Aplosporella</taxon>
    </lineage>
</organism>
<feature type="region of interest" description="Disordered" evidence="1">
    <location>
        <begin position="730"/>
        <end position="751"/>
    </location>
</feature>
<feature type="region of interest" description="Disordered" evidence="1">
    <location>
        <begin position="95"/>
        <end position="170"/>
    </location>
</feature>
<keyword evidence="4" id="KW-1185">Reference proteome</keyword>
<dbReference type="InterPro" id="IPR050357">
    <property type="entry name" value="Arrestin_domain-protein"/>
</dbReference>
<feature type="compositionally biased region" description="Polar residues" evidence="1">
    <location>
        <begin position="323"/>
        <end position="352"/>
    </location>
</feature>
<dbReference type="AlphaFoldDB" id="A0A6A6B7A5"/>
<dbReference type="GO" id="GO:0030674">
    <property type="term" value="F:protein-macromolecule adaptor activity"/>
    <property type="evidence" value="ECO:0007669"/>
    <property type="project" value="TreeGrafter"/>
</dbReference>
<dbReference type="GO" id="GO:0005829">
    <property type="term" value="C:cytosol"/>
    <property type="evidence" value="ECO:0007669"/>
    <property type="project" value="TreeGrafter"/>
</dbReference>
<dbReference type="PANTHER" id="PTHR11188">
    <property type="entry name" value="ARRESTIN DOMAIN CONTAINING PROTEIN"/>
    <property type="match status" value="1"/>
</dbReference>
<dbReference type="PANTHER" id="PTHR11188:SF174">
    <property type="entry name" value="ARRESTIN-RELATED TRAFFICKING ADAPTER 10-RELATED"/>
    <property type="match status" value="1"/>
</dbReference>
<evidence type="ECO:0000256" key="1">
    <source>
        <dbReference type="SAM" id="MobiDB-lite"/>
    </source>
</evidence>
<name>A0A6A6B7A5_9PEZI</name>
<dbReference type="InterPro" id="IPR014752">
    <property type="entry name" value="Arrestin-like_C"/>
</dbReference>
<evidence type="ECO:0000313" key="3">
    <source>
        <dbReference type="EMBL" id="KAF2138857.1"/>
    </source>
</evidence>
<dbReference type="Proteomes" id="UP000799438">
    <property type="component" value="Unassembled WGS sequence"/>
</dbReference>
<dbReference type="OrthoDB" id="2238745at2759"/>
<gene>
    <name evidence="3" type="ORF">K452DRAFT_233566</name>
</gene>
<sequence>MTEYLRVHTERGRLSYLPDQPERHSCCALSPAELFQTRSPLFNPRSRRPQRIHIARVPPDYSLARKKSRRGRPVVIEKLAGPRENAKRFLTAFFSPHLGEKSPTPTRPPSFSAEDPGSSLSTESQREPSSDTMRSLPRNTAGGPVDGAVARPPLIDSVRSTSSQTSSNRKSIISSFTRTIPDDKPLATGNGISLGISLAEPVLFLQGFEHTEHSERSTAMLRGSLHLRVSKSTKIKAVSLKFKGRAVTKWPEGIPPRKTDFEEVDNIMSHTWPFFNAQFPTAESGPCADHIELYDRSATHLAVPGKSVSKLSFDSFSPMSSSTNLSTKDQKRLSLQVNQSRSFGKGDSSSGGPTVAQKGYRTFQPGDYVYNFELPLDSHLPETIDVELGSVKYELEAVVERAGAFRANLVGNKEVVLIRAPAEGSLEQVEPIAISRNWEDQLHYDIVISGKSFPLGSQVPIAFKLTPLAKVQCHRIKVFVTENIEYYCNNKRVHRIEPTRKVQLFEKRADGPANSTYPGSSMRIISGGGVPFDQRAAAARGDVDNLTLQDSTNLLGCLDGDNNIGPTEMEFSVQLPSCHTQREKGEKFQKLHFDTTYGNIQVHHWIKIVMRLSRPDQNDPGKRRHFEISIDSPFHILSCRATQANTALPAYSSPESGDGISTLPECGCPNAPVRRGSPASFLPTINALNSARTTNAVEVPSPGLARPQAAHIGGPIVPQLQRPIHLVRAPSFNPPAFEDEEPPPPLQTPPPEYDSIASPTSGLADYFTRLSDAYDDDSDGEGNTVRTPGRVEVPLTPGSRVNRSMDEQRSWVPLGHIAQ</sequence>
<dbReference type="InterPro" id="IPR014756">
    <property type="entry name" value="Ig_E-set"/>
</dbReference>
<dbReference type="GeneID" id="54294810"/>
<dbReference type="RefSeq" id="XP_033394570.1">
    <property type="nucleotide sequence ID" value="XM_033537314.1"/>
</dbReference>
<evidence type="ECO:0000259" key="2">
    <source>
        <dbReference type="SMART" id="SM01017"/>
    </source>
</evidence>
<dbReference type="SMART" id="SM01017">
    <property type="entry name" value="Arrestin_C"/>
    <property type="match status" value="1"/>
</dbReference>
<accession>A0A6A6B7A5</accession>
<dbReference type="Gene3D" id="2.60.40.640">
    <property type="match status" value="1"/>
</dbReference>
<feature type="compositionally biased region" description="Low complexity" evidence="1">
    <location>
        <begin position="157"/>
        <end position="170"/>
    </location>
</feature>
<dbReference type="EMBL" id="ML995495">
    <property type="protein sequence ID" value="KAF2138857.1"/>
    <property type="molecule type" value="Genomic_DNA"/>
</dbReference>
<evidence type="ECO:0000313" key="4">
    <source>
        <dbReference type="Proteomes" id="UP000799438"/>
    </source>
</evidence>
<dbReference type="SUPFAM" id="SSF81296">
    <property type="entry name" value="E set domains"/>
    <property type="match status" value="1"/>
</dbReference>